<dbReference type="Proteomes" id="UP000552097">
    <property type="component" value="Unassembled WGS sequence"/>
</dbReference>
<keyword evidence="1" id="KW-0812">Transmembrane</keyword>
<keyword evidence="1" id="KW-0472">Membrane</keyword>
<reference evidence="3 4" key="1">
    <citation type="submission" date="2020-08" db="EMBL/GenBank/DDBJ databases">
        <title>Sequencing the genomes of 1000 actinobacteria strains.</title>
        <authorList>
            <person name="Klenk H.-P."/>
        </authorList>
    </citation>
    <scope>NUCLEOTIDE SEQUENCE [LARGE SCALE GENOMIC DNA]</scope>
    <source>
        <strain evidence="3 4">DSM 45486</strain>
    </source>
</reference>
<dbReference type="Pfam" id="PF10517">
    <property type="entry name" value="DM13"/>
    <property type="match status" value="1"/>
</dbReference>
<protein>
    <recommendedName>
        <fullName evidence="2">DM13 domain-containing protein</fullName>
    </recommendedName>
</protein>
<dbReference type="EMBL" id="JACHMO010000001">
    <property type="protein sequence ID" value="MBB5805039.1"/>
    <property type="molecule type" value="Genomic_DNA"/>
</dbReference>
<evidence type="ECO:0000259" key="2">
    <source>
        <dbReference type="PROSITE" id="PS51549"/>
    </source>
</evidence>
<comment type="caution">
    <text evidence="3">The sequence shown here is derived from an EMBL/GenBank/DDBJ whole genome shotgun (WGS) entry which is preliminary data.</text>
</comment>
<proteinExistence type="predicted"/>
<evidence type="ECO:0000313" key="4">
    <source>
        <dbReference type="Proteomes" id="UP000552097"/>
    </source>
</evidence>
<sequence length="184" mass="19128">MSKRVVVVGVAGVLVVALAVGLYLFQPWRLITDRTADEALLVPVTTTTTTPATVGSSAAAPVTTTSAAPTGPVALATGPFRSLDYTTSGSATLVRTPDGKLAVQFEGLDTTDGPDLHVYLSDKAADSPEAAFDSGFTNLGKLKANRGNQVYEVPADIDLTTVRSVVIWCVRFSEGFGVAPLEQA</sequence>
<evidence type="ECO:0000313" key="3">
    <source>
        <dbReference type="EMBL" id="MBB5805039.1"/>
    </source>
</evidence>
<keyword evidence="4" id="KW-1185">Reference proteome</keyword>
<organism evidence="3 4">
    <name type="scientific">Saccharothrix ecbatanensis</name>
    <dbReference type="NCBI Taxonomy" id="1105145"/>
    <lineage>
        <taxon>Bacteria</taxon>
        <taxon>Bacillati</taxon>
        <taxon>Actinomycetota</taxon>
        <taxon>Actinomycetes</taxon>
        <taxon>Pseudonocardiales</taxon>
        <taxon>Pseudonocardiaceae</taxon>
        <taxon>Saccharothrix</taxon>
    </lineage>
</organism>
<dbReference type="RefSeq" id="WP_184923278.1">
    <property type="nucleotide sequence ID" value="NZ_JACHMO010000001.1"/>
</dbReference>
<feature type="domain" description="DM13" evidence="2">
    <location>
        <begin position="71"/>
        <end position="182"/>
    </location>
</feature>
<feature type="transmembrane region" description="Helical" evidence="1">
    <location>
        <begin position="6"/>
        <end position="25"/>
    </location>
</feature>
<dbReference type="PROSITE" id="PS51549">
    <property type="entry name" value="DM13"/>
    <property type="match status" value="1"/>
</dbReference>
<dbReference type="InterPro" id="IPR019545">
    <property type="entry name" value="DM13_domain"/>
</dbReference>
<keyword evidence="1" id="KW-1133">Transmembrane helix</keyword>
<name>A0A7W9HMK1_9PSEU</name>
<evidence type="ECO:0000256" key="1">
    <source>
        <dbReference type="SAM" id="Phobius"/>
    </source>
</evidence>
<gene>
    <name evidence="3" type="ORF">F4560_004807</name>
</gene>
<accession>A0A7W9HMK1</accession>
<dbReference type="AlphaFoldDB" id="A0A7W9HMK1"/>